<evidence type="ECO:0000313" key="7">
    <source>
        <dbReference type="EMBL" id="SEB04933.1"/>
    </source>
</evidence>
<dbReference type="Gene3D" id="1.10.510.10">
    <property type="entry name" value="Transferase(Phosphotransferase) domain 1"/>
    <property type="match status" value="1"/>
</dbReference>
<feature type="domain" description="Protein kinase" evidence="6">
    <location>
        <begin position="24"/>
        <end position="289"/>
    </location>
</feature>
<evidence type="ECO:0000256" key="3">
    <source>
        <dbReference type="ARBA" id="ARBA00022741"/>
    </source>
</evidence>
<dbReference type="Proteomes" id="UP000198850">
    <property type="component" value="Unassembled WGS sequence"/>
</dbReference>
<name>A0A1H4G5N4_9SPHI</name>
<gene>
    <name evidence="7" type="ORF">SAMN05443550_10956</name>
</gene>
<keyword evidence="3" id="KW-0547">Nucleotide-binding</keyword>
<accession>A0A1H4G5N4</accession>
<evidence type="ECO:0000256" key="4">
    <source>
        <dbReference type="ARBA" id="ARBA00022777"/>
    </source>
</evidence>
<dbReference type="AlphaFoldDB" id="A0A1H4G5N4"/>
<evidence type="ECO:0000259" key="6">
    <source>
        <dbReference type="PROSITE" id="PS50011"/>
    </source>
</evidence>
<dbReference type="RefSeq" id="WP_090558308.1">
    <property type="nucleotide sequence ID" value="NZ_FNRA01000009.1"/>
</dbReference>
<evidence type="ECO:0000256" key="1">
    <source>
        <dbReference type="ARBA" id="ARBA00012513"/>
    </source>
</evidence>
<dbReference type="GO" id="GO:0005524">
    <property type="term" value="F:ATP binding"/>
    <property type="evidence" value="ECO:0007669"/>
    <property type="project" value="UniProtKB-KW"/>
</dbReference>
<dbReference type="InterPro" id="IPR000719">
    <property type="entry name" value="Prot_kinase_dom"/>
</dbReference>
<dbReference type="OrthoDB" id="9813021at2"/>
<protein>
    <recommendedName>
        <fullName evidence="1">non-specific serine/threonine protein kinase</fullName>
        <ecNumber evidence="1">2.7.11.1</ecNumber>
    </recommendedName>
</protein>
<dbReference type="PROSITE" id="PS50011">
    <property type="entry name" value="PROTEIN_KINASE_DOM"/>
    <property type="match status" value="1"/>
</dbReference>
<dbReference type="EC" id="2.7.11.1" evidence="1"/>
<dbReference type="SMART" id="SM00220">
    <property type="entry name" value="S_TKc"/>
    <property type="match status" value="1"/>
</dbReference>
<dbReference type="PANTHER" id="PTHR43671">
    <property type="entry name" value="SERINE/THREONINE-PROTEIN KINASE NEK"/>
    <property type="match status" value="1"/>
</dbReference>
<sequence>MEAILTSDYENLTRIRPVRLGKYYVPIQLLKTSSKGDVYGAVSLRNFSFSRCIIKHGNPGALLDQYNRDMKDRLLWQKSVLEDLHESVVTPGYIDYFEAKGRSYLVIEYADGTTLFDVVKNSYQDKTWRTLPLKAKRTLLNLFIASLALVDSVHHKGYVHRDITDSNFMLLKDGRLCILDFELSYAVEKKTLEHPFLLGTFGYVAPEQLKQAKPDYKEDIYSLGALLCFLLSNTPPVKFVSSNLNQVQQKLLKITLSHSLTKVIIDCLSAKRSQRPSISILKTVVSKYLNQLK</sequence>
<proteinExistence type="predicted"/>
<reference evidence="7 8" key="1">
    <citation type="submission" date="2016-10" db="EMBL/GenBank/DDBJ databases">
        <authorList>
            <person name="de Groot N.N."/>
        </authorList>
    </citation>
    <scope>NUCLEOTIDE SEQUENCE [LARGE SCALE GENOMIC DNA]</scope>
    <source>
        <strain evidence="7 8">DSM 19033</strain>
    </source>
</reference>
<evidence type="ECO:0000313" key="8">
    <source>
        <dbReference type="Proteomes" id="UP000198850"/>
    </source>
</evidence>
<keyword evidence="8" id="KW-1185">Reference proteome</keyword>
<keyword evidence="4 7" id="KW-0418">Kinase</keyword>
<evidence type="ECO:0000256" key="5">
    <source>
        <dbReference type="ARBA" id="ARBA00022840"/>
    </source>
</evidence>
<organism evidence="7 8">
    <name type="scientific">Pedobacter hartonius</name>
    <dbReference type="NCBI Taxonomy" id="425514"/>
    <lineage>
        <taxon>Bacteria</taxon>
        <taxon>Pseudomonadati</taxon>
        <taxon>Bacteroidota</taxon>
        <taxon>Sphingobacteriia</taxon>
        <taxon>Sphingobacteriales</taxon>
        <taxon>Sphingobacteriaceae</taxon>
        <taxon>Pedobacter</taxon>
    </lineage>
</organism>
<evidence type="ECO:0000256" key="2">
    <source>
        <dbReference type="ARBA" id="ARBA00022679"/>
    </source>
</evidence>
<keyword evidence="2" id="KW-0808">Transferase</keyword>
<dbReference type="PANTHER" id="PTHR43671:SF13">
    <property type="entry name" value="SERINE_THREONINE-PROTEIN KINASE NEK2"/>
    <property type="match status" value="1"/>
</dbReference>
<dbReference type="STRING" id="425514.SAMN05443550_10956"/>
<dbReference type="SUPFAM" id="SSF56112">
    <property type="entry name" value="Protein kinase-like (PK-like)"/>
    <property type="match status" value="1"/>
</dbReference>
<dbReference type="InterPro" id="IPR011009">
    <property type="entry name" value="Kinase-like_dom_sf"/>
</dbReference>
<dbReference type="InterPro" id="IPR050660">
    <property type="entry name" value="NEK_Ser/Thr_kinase"/>
</dbReference>
<dbReference type="EMBL" id="FNRA01000009">
    <property type="protein sequence ID" value="SEB04933.1"/>
    <property type="molecule type" value="Genomic_DNA"/>
</dbReference>
<keyword evidence="5" id="KW-0067">ATP-binding</keyword>
<dbReference type="GO" id="GO:0004674">
    <property type="term" value="F:protein serine/threonine kinase activity"/>
    <property type="evidence" value="ECO:0007669"/>
    <property type="project" value="UniProtKB-EC"/>
</dbReference>
<dbReference type="Pfam" id="PF00069">
    <property type="entry name" value="Pkinase"/>
    <property type="match status" value="1"/>
</dbReference>